<dbReference type="Gene3D" id="1.20.1280.50">
    <property type="match status" value="1"/>
</dbReference>
<dbReference type="Proteomes" id="UP000265520">
    <property type="component" value="Unassembled WGS sequence"/>
</dbReference>
<dbReference type="AlphaFoldDB" id="A0A392MY05"/>
<dbReference type="Pfam" id="PF00646">
    <property type="entry name" value="F-box"/>
    <property type="match status" value="1"/>
</dbReference>
<accession>A0A392MY05</accession>
<keyword evidence="3" id="KW-1185">Reference proteome</keyword>
<dbReference type="InterPro" id="IPR036047">
    <property type="entry name" value="F-box-like_dom_sf"/>
</dbReference>
<organism evidence="2 3">
    <name type="scientific">Trifolium medium</name>
    <dbReference type="NCBI Taxonomy" id="97028"/>
    <lineage>
        <taxon>Eukaryota</taxon>
        <taxon>Viridiplantae</taxon>
        <taxon>Streptophyta</taxon>
        <taxon>Embryophyta</taxon>
        <taxon>Tracheophyta</taxon>
        <taxon>Spermatophyta</taxon>
        <taxon>Magnoliopsida</taxon>
        <taxon>eudicotyledons</taxon>
        <taxon>Gunneridae</taxon>
        <taxon>Pentapetalae</taxon>
        <taxon>rosids</taxon>
        <taxon>fabids</taxon>
        <taxon>Fabales</taxon>
        <taxon>Fabaceae</taxon>
        <taxon>Papilionoideae</taxon>
        <taxon>50 kb inversion clade</taxon>
        <taxon>NPAAA clade</taxon>
        <taxon>Hologalegina</taxon>
        <taxon>IRL clade</taxon>
        <taxon>Trifolieae</taxon>
        <taxon>Trifolium</taxon>
    </lineage>
</organism>
<dbReference type="PANTHER" id="PTHR31293">
    <property type="entry name" value="RNI-LIKE SUPERFAMILY PROTEIN"/>
    <property type="match status" value="1"/>
</dbReference>
<dbReference type="EMBL" id="LXQA010021336">
    <property type="protein sequence ID" value="MCH91865.1"/>
    <property type="molecule type" value="Genomic_DNA"/>
</dbReference>
<dbReference type="PROSITE" id="PS50181">
    <property type="entry name" value="FBOX"/>
    <property type="match status" value="1"/>
</dbReference>
<dbReference type="InterPro" id="IPR053781">
    <property type="entry name" value="F-box_AtFBL13-like"/>
</dbReference>
<dbReference type="PANTHER" id="PTHR31293:SF16">
    <property type="entry name" value="RNI-LIKE SUPERFAMILY PROTEIN"/>
    <property type="match status" value="1"/>
</dbReference>
<evidence type="ECO:0000313" key="3">
    <source>
        <dbReference type="Proteomes" id="UP000265520"/>
    </source>
</evidence>
<evidence type="ECO:0000313" key="2">
    <source>
        <dbReference type="EMBL" id="MCH91865.1"/>
    </source>
</evidence>
<feature type="domain" description="F-box" evidence="1">
    <location>
        <begin position="8"/>
        <end position="56"/>
    </location>
</feature>
<protein>
    <submittedName>
        <fullName evidence="2">F-box/FBD/LRR-repeat protein</fullName>
    </submittedName>
</protein>
<dbReference type="CDD" id="cd22160">
    <property type="entry name" value="F-box_AtFBL13-like"/>
    <property type="match status" value="1"/>
</dbReference>
<sequence length="163" mass="18670">MSQSIPTEDRISSLPDPILHHILSFLPTKFAASTTILSKRWNPLWLSVPTLHFDDMPFKDYISFRHFVLTFFLLRDITLPIQSFNLNCSRHHLLDARDINRFVYAAVQRGGVEKLLIKMFGPVPLNVKLPSNIFNCKTLVVLHLRRGRGSASRTGGKNIMIML</sequence>
<comment type="caution">
    <text evidence="2">The sequence shown here is derived from an EMBL/GenBank/DDBJ whole genome shotgun (WGS) entry which is preliminary data.</text>
</comment>
<dbReference type="SUPFAM" id="SSF81383">
    <property type="entry name" value="F-box domain"/>
    <property type="match status" value="1"/>
</dbReference>
<dbReference type="InterPro" id="IPR055294">
    <property type="entry name" value="FBL60-like"/>
</dbReference>
<name>A0A392MY05_9FABA</name>
<dbReference type="InterPro" id="IPR001810">
    <property type="entry name" value="F-box_dom"/>
</dbReference>
<evidence type="ECO:0000259" key="1">
    <source>
        <dbReference type="PROSITE" id="PS50181"/>
    </source>
</evidence>
<reference evidence="2 3" key="1">
    <citation type="journal article" date="2018" name="Front. Plant Sci.">
        <title>Red Clover (Trifolium pratense) and Zigzag Clover (T. medium) - A Picture of Genomic Similarities and Differences.</title>
        <authorList>
            <person name="Dluhosova J."/>
            <person name="Istvanek J."/>
            <person name="Nedelnik J."/>
            <person name="Repkova J."/>
        </authorList>
    </citation>
    <scope>NUCLEOTIDE SEQUENCE [LARGE SCALE GENOMIC DNA]</scope>
    <source>
        <strain evidence="3">cv. 10/8</strain>
        <tissue evidence="2">Leaf</tissue>
    </source>
</reference>
<gene>
    <name evidence="2" type="ORF">A2U01_0012796</name>
</gene>
<proteinExistence type="predicted"/>